<keyword evidence="6" id="KW-0133">Cell shape</keyword>
<keyword evidence="5 17" id="KW-0808">Transferase</keyword>
<dbReference type="InterPro" id="IPR036968">
    <property type="entry name" value="Enolpyruvate_Tfrase_sf"/>
</dbReference>
<sequence length="207" mass="21527">MSQSLSHGDLFHTSFGKRGFIRRSALKLLCLPRRSLQSSCGRKPKPPVILLRCAHISQISQSSSLEVLQIDGGRPLRGELQISGSKNAALALMAASILAQGPVMLTRVPSLADISSMCAVLRSVGASAELSGTDLCVDASQLSSVQPAAIAVRALRAGFLVLGPLLARAGEAEVALPGGCDIGSRPIDLHIEGLRAMGAETGRGALR</sequence>
<dbReference type="Gene3D" id="3.65.10.10">
    <property type="entry name" value="Enolpyruvate transferase domain"/>
    <property type="match status" value="2"/>
</dbReference>
<comment type="catalytic activity">
    <reaction evidence="15">
        <text>phosphoenolpyruvate + UDP-N-acetyl-alpha-D-glucosamine = UDP-N-acetyl-3-O-(1-carboxyvinyl)-alpha-D-glucosamine + phosphate</text>
        <dbReference type="Rhea" id="RHEA:18681"/>
        <dbReference type="ChEBI" id="CHEBI:43474"/>
        <dbReference type="ChEBI" id="CHEBI:57705"/>
        <dbReference type="ChEBI" id="CHEBI:58702"/>
        <dbReference type="ChEBI" id="CHEBI:68483"/>
        <dbReference type="EC" id="2.5.1.7"/>
    </reaction>
</comment>
<evidence type="ECO:0000256" key="9">
    <source>
        <dbReference type="ARBA" id="ARBA00023316"/>
    </source>
</evidence>
<evidence type="ECO:0000256" key="2">
    <source>
        <dbReference type="ARBA" id="ARBA00004752"/>
    </source>
</evidence>
<evidence type="ECO:0000256" key="3">
    <source>
        <dbReference type="ARBA" id="ARBA00022490"/>
    </source>
</evidence>
<evidence type="ECO:0000256" key="6">
    <source>
        <dbReference type="ARBA" id="ARBA00022960"/>
    </source>
</evidence>
<dbReference type="EC" id="2.5.1.7" evidence="11"/>
<dbReference type="InterPro" id="IPR001986">
    <property type="entry name" value="Enolpyruvate_Tfrase_dom"/>
</dbReference>
<keyword evidence="3" id="KW-0963">Cytoplasm</keyword>
<accession>A0A061QPF6</accession>
<evidence type="ECO:0000256" key="5">
    <source>
        <dbReference type="ARBA" id="ARBA00022679"/>
    </source>
</evidence>
<evidence type="ECO:0000256" key="10">
    <source>
        <dbReference type="ARBA" id="ARBA00038367"/>
    </source>
</evidence>
<dbReference type="InterPro" id="IPR013792">
    <property type="entry name" value="RNA3'P_cycl/enolpyr_Trfase_a/b"/>
</dbReference>
<evidence type="ECO:0000256" key="14">
    <source>
        <dbReference type="ARBA" id="ARBA00042842"/>
    </source>
</evidence>
<dbReference type="PANTHER" id="PTHR43783">
    <property type="entry name" value="UDP-N-ACETYLGLUCOSAMINE 1-CARBOXYVINYLTRANSFERASE"/>
    <property type="match status" value="1"/>
</dbReference>
<dbReference type="InterPro" id="IPR050068">
    <property type="entry name" value="MurA_subfamily"/>
</dbReference>
<evidence type="ECO:0000256" key="12">
    <source>
        <dbReference type="ARBA" id="ARBA00039754"/>
    </source>
</evidence>
<dbReference type="GO" id="GO:0005737">
    <property type="term" value="C:cytoplasm"/>
    <property type="evidence" value="ECO:0007669"/>
    <property type="project" value="UniProtKB-SubCell"/>
</dbReference>
<comment type="similarity">
    <text evidence="10">Belongs to the EPSP synthase family. MurA subfamily.</text>
</comment>
<protein>
    <recommendedName>
        <fullName evidence="12">UDP-N-acetylglucosamine 1-carboxyvinyltransferase</fullName>
        <ecNumber evidence="11">2.5.1.7</ecNumber>
    </recommendedName>
    <alternativeName>
        <fullName evidence="13">Enoylpyruvate transferase</fullName>
    </alternativeName>
    <alternativeName>
        <fullName evidence="14">UDP-N-acetylglucosamine enolpyruvyl transferase</fullName>
    </alternativeName>
</protein>
<dbReference type="AlphaFoldDB" id="A0A061QPF6"/>
<reference evidence="17" key="1">
    <citation type="submission" date="2014-05" db="EMBL/GenBank/DDBJ databases">
        <title>The transcriptome of the halophilic microalga Tetraselmis sp. GSL018 isolated from the Great Salt Lake, Utah.</title>
        <authorList>
            <person name="Jinkerson R.E."/>
            <person name="D'Adamo S."/>
            <person name="Posewitz M.C."/>
        </authorList>
    </citation>
    <scope>NUCLEOTIDE SEQUENCE</scope>
    <source>
        <strain evidence="17">GSL018</strain>
    </source>
</reference>
<dbReference type="PANTHER" id="PTHR43783:SF1">
    <property type="entry name" value="UDP-N-ACETYLGLUCOSAMINE 1-CARBOXYVINYLTRANSFERASE"/>
    <property type="match status" value="1"/>
</dbReference>
<dbReference type="GO" id="GO:0008360">
    <property type="term" value="P:regulation of cell shape"/>
    <property type="evidence" value="ECO:0007669"/>
    <property type="project" value="UniProtKB-KW"/>
</dbReference>
<organism evidence="17">
    <name type="scientific">Tetraselmis sp. GSL018</name>
    <dbReference type="NCBI Taxonomy" id="582737"/>
    <lineage>
        <taxon>Eukaryota</taxon>
        <taxon>Viridiplantae</taxon>
        <taxon>Chlorophyta</taxon>
        <taxon>core chlorophytes</taxon>
        <taxon>Chlorodendrophyceae</taxon>
        <taxon>Chlorodendrales</taxon>
        <taxon>Chlorodendraceae</taxon>
        <taxon>Tetraselmis</taxon>
    </lineage>
</organism>
<evidence type="ECO:0000256" key="4">
    <source>
        <dbReference type="ARBA" id="ARBA00022618"/>
    </source>
</evidence>
<evidence type="ECO:0000259" key="16">
    <source>
        <dbReference type="Pfam" id="PF00275"/>
    </source>
</evidence>
<evidence type="ECO:0000256" key="1">
    <source>
        <dbReference type="ARBA" id="ARBA00004496"/>
    </source>
</evidence>
<keyword evidence="9" id="KW-0961">Cell wall biogenesis/degradation</keyword>
<name>A0A061QPF6_9CHLO</name>
<comment type="pathway">
    <text evidence="2">Cell wall biogenesis; peptidoglycan biosynthesis.</text>
</comment>
<dbReference type="GO" id="GO:0051301">
    <property type="term" value="P:cell division"/>
    <property type="evidence" value="ECO:0007669"/>
    <property type="project" value="UniProtKB-KW"/>
</dbReference>
<evidence type="ECO:0000313" key="17">
    <source>
        <dbReference type="EMBL" id="JAC60246.1"/>
    </source>
</evidence>
<dbReference type="SUPFAM" id="SSF55205">
    <property type="entry name" value="EPT/RTPC-like"/>
    <property type="match status" value="1"/>
</dbReference>
<evidence type="ECO:0000256" key="13">
    <source>
        <dbReference type="ARBA" id="ARBA00042443"/>
    </source>
</evidence>
<evidence type="ECO:0000256" key="8">
    <source>
        <dbReference type="ARBA" id="ARBA00023306"/>
    </source>
</evidence>
<dbReference type="EMBL" id="GBEZ01027015">
    <property type="protein sequence ID" value="JAC60246.1"/>
    <property type="molecule type" value="Transcribed_RNA"/>
</dbReference>
<evidence type="ECO:0000256" key="15">
    <source>
        <dbReference type="ARBA" id="ARBA00047527"/>
    </source>
</evidence>
<dbReference type="Pfam" id="PF00275">
    <property type="entry name" value="EPSP_synthase"/>
    <property type="match status" value="1"/>
</dbReference>
<dbReference type="GO" id="GO:0008760">
    <property type="term" value="F:UDP-N-acetylglucosamine 1-carboxyvinyltransferase activity"/>
    <property type="evidence" value="ECO:0007669"/>
    <property type="project" value="UniProtKB-EC"/>
</dbReference>
<feature type="domain" description="Enolpyruvate transferase" evidence="16">
    <location>
        <begin position="71"/>
        <end position="200"/>
    </location>
</feature>
<evidence type="ECO:0000256" key="11">
    <source>
        <dbReference type="ARBA" id="ARBA00039108"/>
    </source>
</evidence>
<keyword evidence="4" id="KW-0132">Cell division</keyword>
<keyword evidence="8" id="KW-0131">Cell cycle</keyword>
<dbReference type="GO" id="GO:0071555">
    <property type="term" value="P:cell wall organization"/>
    <property type="evidence" value="ECO:0007669"/>
    <property type="project" value="UniProtKB-KW"/>
</dbReference>
<keyword evidence="7" id="KW-0573">Peptidoglycan synthesis</keyword>
<evidence type="ECO:0000256" key="7">
    <source>
        <dbReference type="ARBA" id="ARBA00022984"/>
    </source>
</evidence>
<proteinExistence type="inferred from homology"/>
<gene>
    <name evidence="17" type="ORF">TSPGSL018_29428</name>
</gene>
<comment type="subcellular location">
    <subcellularLocation>
        <location evidence="1">Cytoplasm</location>
    </subcellularLocation>
</comment>